<keyword evidence="1" id="KW-0418">Kinase</keyword>
<dbReference type="CDD" id="cd16936">
    <property type="entry name" value="HATPase_RsbW-like"/>
    <property type="match status" value="1"/>
</dbReference>
<dbReference type="Gene3D" id="3.30.565.10">
    <property type="entry name" value="Histidine kinase-like ATPase, C-terminal domain"/>
    <property type="match status" value="1"/>
</dbReference>
<dbReference type="AlphaFoldDB" id="A0A5J6GGJ6"/>
<name>A0A5J6GGJ6_STRKN</name>
<gene>
    <name evidence="3" type="ORF">CP970_20510</name>
</gene>
<dbReference type="PANTHER" id="PTHR35526">
    <property type="entry name" value="ANTI-SIGMA-F FACTOR RSBW-RELATED"/>
    <property type="match status" value="1"/>
</dbReference>
<dbReference type="SUPFAM" id="SSF55874">
    <property type="entry name" value="ATPase domain of HSP90 chaperone/DNA topoisomerase II/histidine kinase"/>
    <property type="match status" value="1"/>
</dbReference>
<dbReference type="Pfam" id="PF13581">
    <property type="entry name" value="HATPase_c_2"/>
    <property type="match status" value="1"/>
</dbReference>
<dbReference type="InterPro" id="IPR036890">
    <property type="entry name" value="HATPase_C_sf"/>
</dbReference>
<keyword evidence="4" id="KW-1185">Reference proteome</keyword>
<keyword evidence="3" id="KW-0067">ATP-binding</keyword>
<dbReference type="GO" id="GO:0005524">
    <property type="term" value="F:ATP binding"/>
    <property type="evidence" value="ECO:0007669"/>
    <property type="project" value="UniProtKB-KW"/>
</dbReference>
<dbReference type="InterPro" id="IPR003594">
    <property type="entry name" value="HATPase_dom"/>
</dbReference>
<accession>A0A5J6GGJ6</accession>
<dbReference type="EMBL" id="CP023699">
    <property type="protein sequence ID" value="QEU92978.1"/>
    <property type="molecule type" value="Genomic_DNA"/>
</dbReference>
<sequence length="139" mass="14884">MPETETGTWTYTLTIPNDPRAVPVSRHTLRLILKAHGLPHLAEAAELVATELIANAVQHTKGPAALRMQWAGAVLRIGVWDTDPTPPSPTRDSGWDETAGRGLGLVRECADGWGWCARGRQGEGRGKLVWCELAGAAAA</sequence>
<dbReference type="RefSeq" id="WP_150493659.1">
    <property type="nucleotide sequence ID" value="NZ_CP023699.1"/>
</dbReference>
<keyword evidence="1" id="KW-0808">Transferase</keyword>
<organism evidence="3 4">
    <name type="scientific">Streptomyces kanamyceticus</name>
    <dbReference type="NCBI Taxonomy" id="1967"/>
    <lineage>
        <taxon>Bacteria</taxon>
        <taxon>Bacillati</taxon>
        <taxon>Actinomycetota</taxon>
        <taxon>Actinomycetes</taxon>
        <taxon>Kitasatosporales</taxon>
        <taxon>Streptomycetaceae</taxon>
        <taxon>Streptomyces</taxon>
    </lineage>
</organism>
<proteinExistence type="predicted"/>
<dbReference type="PANTHER" id="PTHR35526:SF3">
    <property type="entry name" value="ANTI-SIGMA-F FACTOR RSBW"/>
    <property type="match status" value="1"/>
</dbReference>
<dbReference type="GO" id="GO:0004674">
    <property type="term" value="F:protein serine/threonine kinase activity"/>
    <property type="evidence" value="ECO:0007669"/>
    <property type="project" value="UniProtKB-KW"/>
</dbReference>
<dbReference type="InterPro" id="IPR050267">
    <property type="entry name" value="Anti-sigma-factor_SerPK"/>
</dbReference>
<protein>
    <submittedName>
        <fullName evidence="3">ATP-binding protein</fullName>
    </submittedName>
</protein>
<reference evidence="3 4" key="1">
    <citation type="submission" date="2017-09" db="EMBL/GenBank/DDBJ databases">
        <authorList>
            <person name="Lee N."/>
            <person name="Cho B.-K."/>
        </authorList>
    </citation>
    <scope>NUCLEOTIDE SEQUENCE [LARGE SCALE GENOMIC DNA]</scope>
    <source>
        <strain evidence="3 4">ATCC 12853</strain>
    </source>
</reference>
<evidence type="ECO:0000313" key="3">
    <source>
        <dbReference type="EMBL" id="QEU92978.1"/>
    </source>
</evidence>
<evidence type="ECO:0000256" key="1">
    <source>
        <dbReference type="ARBA" id="ARBA00022527"/>
    </source>
</evidence>
<evidence type="ECO:0000313" key="4">
    <source>
        <dbReference type="Proteomes" id="UP000325529"/>
    </source>
</evidence>
<evidence type="ECO:0000259" key="2">
    <source>
        <dbReference type="Pfam" id="PF13581"/>
    </source>
</evidence>
<keyword evidence="3" id="KW-0547">Nucleotide-binding</keyword>
<keyword evidence="1" id="KW-0723">Serine/threonine-protein kinase</keyword>
<dbReference type="KEGG" id="ska:CP970_20510"/>
<dbReference type="Proteomes" id="UP000325529">
    <property type="component" value="Chromosome"/>
</dbReference>
<feature type="domain" description="Histidine kinase/HSP90-like ATPase" evidence="2">
    <location>
        <begin position="15"/>
        <end position="112"/>
    </location>
</feature>